<feature type="compositionally biased region" description="Basic residues" evidence="1">
    <location>
        <begin position="45"/>
        <end position="58"/>
    </location>
</feature>
<feature type="region of interest" description="Disordered" evidence="1">
    <location>
        <begin position="79"/>
        <end position="101"/>
    </location>
</feature>
<feature type="compositionally biased region" description="Polar residues" evidence="1">
    <location>
        <begin position="89"/>
        <end position="101"/>
    </location>
</feature>
<feature type="region of interest" description="Disordered" evidence="1">
    <location>
        <begin position="38"/>
        <end position="59"/>
    </location>
</feature>
<organism evidence="2 3">
    <name type="scientific">Pseudomonas indica</name>
    <dbReference type="NCBI Taxonomy" id="137658"/>
    <lineage>
        <taxon>Bacteria</taxon>
        <taxon>Pseudomonadati</taxon>
        <taxon>Pseudomonadota</taxon>
        <taxon>Gammaproteobacteria</taxon>
        <taxon>Pseudomonadales</taxon>
        <taxon>Pseudomonadaceae</taxon>
        <taxon>Pseudomonas</taxon>
    </lineage>
</organism>
<sequence>MGHAVAIRHPALFAPVHYRKEFSIGKTSTGFAVRNSEHSGVGLAKGKRRGRSERGRRKTVADKYRARASNHHIPMRATTAHGSGRHAVNENSGGQSGNQRATAATHITLTRRWKPIEEDIGRAYSYRIGTMPRNRAACGIRSTSSGLCHTSSFRKLRGGRTLPKHRQRSPHACRQNWARLSLIVPTLRVGMPPGTLRVTRANKFAPTRPQLARSGLDRSHAPRGNASRDVPRHAGRMNSPLVCRRPALTVGSLRLITGRKARKTYSPLGYEPAP</sequence>
<proteinExistence type="predicted"/>
<evidence type="ECO:0000313" key="3">
    <source>
        <dbReference type="Proteomes" id="UP000198706"/>
    </source>
</evidence>
<gene>
    <name evidence="2" type="ORF">SAMN05216186_1072</name>
</gene>
<dbReference type="Proteomes" id="UP000198706">
    <property type="component" value="Unassembled WGS sequence"/>
</dbReference>
<feature type="region of interest" description="Disordered" evidence="1">
    <location>
        <begin position="205"/>
        <end position="240"/>
    </location>
</feature>
<dbReference type="AlphaFoldDB" id="A0A1G9BRA1"/>
<evidence type="ECO:0000256" key="1">
    <source>
        <dbReference type="SAM" id="MobiDB-lite"/>
    </source>
</evidence>
<evidence type="ECO:0000313" key="2">
    <source>
        <dbReference type="EMBL" id="SDK41998.1"/>
    </source>
</evidence>
<protein>
    <submittedName>
        <fullName evidence="2">Uncharacterized protein</fullName>
    </submittedName>
</protein>
<reference evidence="2 3" key="1">
    <citation type="submission" date="2016-10" db="EMBL/GenBank/DDBJ databases">
        <authorList>
            <person name="de Groot N.N."/>
        </authorList>
    </citation>
    <scope>NUCLEOTIDE SEQUENCE [LARGE SCALE GENOMIC DNA]</scope>
    <source>
        <strain evidence="2 3">JCM 21544</strain>
    </source>
</reference>
<dbReference type="STRING" id="137658.SAMN05216186_1072"/>
<name>A0A1G9BRA1_9PSED</name>
<accession>A0A1G9BRA1</accession>
<keyword evidence="3" id="KW-1185">Reference proteome</keyword>
<dbReference type="EMBL" id="FNFD01000007">
    <property type="protein sequence ID" value="SDK41998.1"/>
    <property type="molecule type" value="Genomic_DNA"/>
</dbReference>